<evidence type="ECO:0000256" key="1">
    <source>
        <dbReference type="SAM" id="MobiDB-lite"/>
    </source>
</evidence>
<keyword evidence="2" id="KW-0812">Transmembrane</keyword>
<dbReference type="AlphaFoldDB" id="A0ABD5UK78"/>
<dbReference type="EMBL" id="JBHSXI010000005">
    <property type="protein sequence ID" value="MFC6888547.1"/>
    <property type="molecule type" value="Genomic_DNA"/>
</dbReference>
<comment type="caution">
    <text evidence="3">The sequence shown here is derived from an EMBL/GenBank/DDBJ whole genome shotgun (WGS) entry which is preliminary data.</text>
</comment>
<dbReference type="RefSeq" id="WP_379765705.1">
    <property type="nucleotide sequence ID" value="NZ_JBHSXI010000005.1"/>
</dbReference>
<feature type="transmembrane region" description="Helical" evidence="2">
    <location>
        <begin position="76"/>
        <end position="97"/>
    </location>
</feature>
<evidence type="ECO:0000313" key="4">
    <source>
        <dbReference type="Proteomes" id="UP001596333"/>
    </source>
</evidence>
<organism evidence="3 4">
    <name type="scientific">Halorubrum trueperi</name>
    <dbReference type="NCBI Taxonomy" id="2004704"/>
    <lineage>
        <taxon>Archaea</taxon>
        <taxon>Methanobacteriati</taxon>
        <taxon>Methanobacteriota</taxon>
        <taxon>Stenosarchaea group</taxon>
        <taxon>Halobacteria</taxon>
        <taxon>Halobacteriales</taxon>
        <taxon>Haloferacaceae</taxon>
        <taxon>Halorubrum</taxon>
    </lineage>
</organism>
<gene>
    <name evidence="3" type="ORF">ACFQEY_05800</name>
</gene>
<feature type="transmembrane region" description="Helical" evidence="2">
    <location>
        <begin position="42"/>
        <end position="64"/>
    </location>
</feature>
<protein>
    <submittedName>
        <fullName evidence="3">Uncharacterized protein</fullName>
    </submittedName>
</protein>
<evidence type="ECO:0000256" key="2">
    <source>
        <dbReference type="SAM" id="Phobius"/>
    </source>
</evidence>
<accession>A0ABD5UK78</accession>
<evidence type="ECO:0000313" key="3">
    <source>
        <dbReference type="EMBL" id="MFC6888547.1"/>
    </source>
</evidence>
<keyword evidence="2" id="KW-0472">Membrane</keyword>
<keyword evidence="4" id="KW-1185">Reference proteome</keyword>
<dbReference type="Proteomes" id="UP001596333">
    <property type="component" value="Unassembled WGS sequence"/>
</dbReference>
<proteinExistence type="predicted"/>
<keyword evidence="2" id="KW-1133">Transmembrane helix</keyword>
<feature type="transmembrane region" description="Helical" evidence="2">
    <location>
        <begin position="103"/>
        <end position="121"/>
    </location>
</feature>
<sequence length="172" mass="18360">MSDGDREIRRMAVGLTADTVATAVIIVWGLAYLLAAALAPGLIGNVSTALSAGSMALIGLLLLWSVVRGSRLLTGLMALVEIGLMVGSWTGTIRWAVPYDPELAAVSMAGMDFIVAVALVFKTIQLIDIEIGPRQSHRAPPLPFVGFRHRRQGKHDRGGVNVQVLPPRTPAW</sequence>
<feature type="transmembrane region" description="Helical" evidence="2">
    <location>
        <begin position="12"/>
        <end position="36"/>
    </location>
</feature>
<reference evidence="3 4" key="1">
    <citation type="journal article" date="2019" name="Int. J. Syst. Evol. Microbiol.">
        <title>The Global Catalogue of Microorganisms (GCM) 10K type strain sequencing project: providing services to taxonomists for standard genome sequencing and annotation.</title>
        <authorList>
            <consortium name="The Broad Institute Genomics Platform"/>
            <consortium name="The Broad Institute Genome Sequencing Center for Infectious Disease"/>
            <person name="Wu L."/>
            <person name="Ma J."/>
        </authorList>
    </citation>
    <scope>NUCLEOTIDE SEQUENCE [LARGE SCALE GENOMIC DNA]</scope>
    <source>
        <strain evidence="3 4">Y73</strain>
    </source>
</reference>
<name>A0ABD5UK78_9EURY</name>
<feature type="region of interest" description="Disordered" evidence="1">
    <location>
        <begin position="152"/>
        <end position="172"/>
    </location>
</feature>